<dbReference type="InterPro" id="IPR036191">
    <property type="entry name" value="RRF_sf"/>
</dbReference>
<reference evidence="4 5" key="1">
    <citation type="journal article" date="2015" name="Nature">
        <title>rRNA introns, odd ribosomes, and small enigmatic genomes across a large radiation of phyla.</title>
        <authorList>
            <person name="Brown C.T."/>
            <person name="Hug L.A."/>
            <person name="Thomas B.C."/>
            <person name="Sharon I."/>
            <person name="Castelle C.J."/>
            <person name="Singh A."/>
            <person name="Wilkins M.J."/>
            <person name="Williams K.H."/>
            <person name="Banfield J.F."/>
        </authorList>
    </citation>
    <scope>NUCLEOTIDE SEQUENCE [LARGE SCALE GENOMIC DNA]</scope>
</reference>
<dbReference type="Gene3D" id="1.10.132.20">
    <property type="entry name" value="Ribosome-recycling factor"/>
    <property type="match status" value="1"/>
</dbReference>
<sequence>MQKVLDITKADLASVRSGRATPALVENIVITAYEGTQKLKVMEMATVTTPDARSILITPYDVTTVKDLVKGIMESHSGLNPVSDGDVVRVSIPPLSEEQRKEYLKLANAKLESGRIMIRQVRQEAMKDLKRAKDEKQIGEDEEKIGEKKVQELTDRMIRDIDEMGKRKEEELMQV</sequence>
<dbReference type="InterPro" id="IPR002661">
    <property type="entry name" value="Ribosome_recyc_fac"/>
</dbReference>
<dbReference type="PANTHER" id="PTHR20982:SF3">
    <property type="entry name" value="MITOCHONDRIAL RIBOSOME RECYCLING FACTOR PSEUDO 1"/>
    <property type="match status" value="1"/>
</dbReference>
<evidence type="ECO:0000313" key="5">
    <source>
        <dbReference type="Proteomes" id="UP000034063"/>
    </source>
</evidence>
<evidence type="ECO:0000313" key="4">
    <source>
        <dbReference type="EMBL" id="KKT46893.1"/>
    </source>
</evidence>
<dbReference type="AlphaFoldDB" id="A0A0G1HJZ1"/>
<protein>
    <submittedName>
        <fullName evidence="4">Ribosome-recycling factor</fullName>
    </submittedName>
</protein>
<comment type="caution">
    <text evidence="4">The sequence shown here is derived from an EMBL/GenBank/DDBJ whole genome shotgun (WGS) entry which is preliminary data.</text>
</comment>
<keyword evidence="2" id="KW-0648">Protein biosynthesis</keyword>
<dbReference type="Proteomes" id="UP000034063">
    <property type="component" value="Unassembled WGS sequence"/>
</dbReference>
<name>A0A0G1HJZ1_9BACT</name>
<proteinExistence type="inferred from homology"/>
<feature type="domain" description="Ribosome recycling factor" evidence="3">
    <location>
        <begin position="9"/>
        <end position="173"/>
    </location>
</feature>
<accession>A0A0G1HJZ1</accession>
<comment type="similarity">
    <text evidence="1">Belongs to the RRF family.</text>
</comment>
<dbReference type="SUPFAM" id="SSF55194">
    <property type="entry name" value="Ribosome recycling factor, RRF"/>
    <property type="match status" value="1"/>
</dbReference>
<dbReference type="EMBL" id="LCIB01000016">
    <property type="protein sequence ID" value="KKT46893.1"/>
    <property type="molecule type" value="Genomic_DNA"/>
</dbReference>
<evidence type="ECO:0000256" key="2">
    <source>
        <dbReference type="ARBA" id="ARBA00022917"/>
    </source>
</evidence>
<evidence type="ECO:0000259" key="3">
    <source>
        <dbReference type="Pfam" id="PF01765"/>
    </source>
</evidence>
<dbReference type="GO" id="GO:0043023">
    <property type="term" value="F:ribosomal large subunit binding"/>
    <property type="evidence" value="ECO:0007669"/>
    <property type="project" value="TreeGrafter"/>
</dbReference>
<dbReference type="GO" id="GO:0006412">
    <property type="term" value="P:translation"/>
    <property type="evidence" value="ECO:0007669"/>
    <property type="project" value="UniProtKB-KW"/>
</dbReference>
<dbReference type="Gene3D" id="3.30.1360.40">
    <property type="match status" value="1"/>
</dbReference>
<organism evidence="4 5">
    <name type="scientific">Candidatus Gottesmanbacteria bacterium GW2011_GWA2_44_17</name>
    <dbReference type="NCBI Taxonomy" id="1618444"/>
    <lineage>
        <taxon>Bacteria</taxon>
        <taxon>Candidatus Gottesmaniibacteriota</taxon>
    </lineage>
</organism>
<dbReference type="PANTHER" id="PTHR20982">
    <property type="entry name" value="RIBOSOME RECYCLING FACTOR"/>
    <property type="match status" value="1"/>
</dbReference>
<dbReference type="InterPro" id="IPR023584">
    <property type="entry name" value="Ribosome_recyc_fac_dom"/>
</dbReference>
<evidence type="ECO:0000256" key="1">
    <source>
        <dbReference type="ARBA" id="ARBA00005912"/>
    </source>
</evidence>
<dbReference type="FunFam" id="3.30.1360.40:FF:000001">
    <property type="entry name" value="Ribosome-recycling factor"/>
    <property type="match status" value="1"/>
</dbReference>
<dbReference type="Pfam" id="PF01765">
    <property type="entry name" value="RRF"/>
    <property type="match status" value="1"/>
</dbReference>
<dbReference type="NCBIfam" id="TIGR00496">
    <property type="entry name" value="frr"/>
    <property type="match status" value="1"/>
</dbReference>
<gene>
    <name evidence="4" type="ORF">UW37_C0016G0009</name>
</gene>